<dbReference type="EMBL" id="CABITT030000004">
    <property type="protein sequence ID" value="VVB00845.1"/>
    <property type="molecule type" value="Genomic_DNA"/>
</dbReference>
<accession>A0A565BGS1</accession>
<dbReference type="AlphaFoldDB" id="A0A565BGS1"/>
<organism evidence="1 2">
    <name type="scientific">Arabis nemorensis</name>
    <dbReference type="NCBI Taxonomy" id="586526"/>
    <lineage>
        <taxon>Eukaryota</taxon>
        <taxon>Viridiplantae</taxon>
        <taxon>Streptophyta</taxon>
        <taxon>Embryophyta</taxon>
        <taxon>Tracheophyta</taxon>
        <taxon>Spermatophyta</taxon>
        <taxon>Magnoliopsida</taxon>
        <taxon>eudicotyledons</taxon>
        <taxon>Gunneridae</taxon>
        <taxon>Pentapetalae</taxon>
        <taxon>rosids</taxon>
        <taxon>malvids</taxon>
        <taxon>Brassicales</taxon>
        <taxon>Brassicaceae</taxon>
        <taxon>Arabideae</taxon>
        <taxon>Arabis</taxon>
    </lineage>
</organism>
<evidence type="ECO:0000313" key="2">
    <source>
        <dbReference type="Proteomes" id="UP000489600"/>
    </source>
</evidence>
<protein>
    <submittedName>
        <fullName evidence="1">Uncharacterized protein</fullName>
    </submittedName>
</protein>
<keyword evidence="2" id="KW-1185">Reference proteome</keyword>
<evidence type="ECO:0000313" key="1">
    <source>
        <dbReference type="EMBL" id="VVB00845.1"/>
    </source>
</evidence>
<name>A0A565BGS1_9BRAS</name>
<reference evidence="1" key="1">
    <citation type="submission" date="2019-07" db="EMBL/GenBank/DDBJ databases">
        <authorList>
            <person name="Dittberner H."/>
        </authorList>
    </citation>
    <scope>NUCLEOTIDE SEQUENCE [LARGE SCALE GENOMIC DNA]</scope>
</reference>
<gene>
    <name evidence="1" type="ORF">ANE_LOCUS11289</name>
</gene>
<comment type="caution">
    <text evidence="1">The sequence shown here is derived from an EMBL/GenBank/DDBJ whole genome shotgun (WGS) entry which is preliminary data.</text>
</comment>
<sequence>MDQGLSICCVIGSGAFLVDECFLQNMKLQLINEVADQIGCHQGGGVTLRFPLEEIVQRRPIVCPGLTSSFVTNLYLSPIVSQVFGSLFASHECFCLVLKVQIESLQMEPANPNGSGYRRFPIDKVSQSQASFIFWFRY</sequence>
<proteinExistence type="predicted"/>
<dbReference type="Proteomes" id="UP000489600">
    <property type="component" value="Unassembled WGS sequence"/>
</dbReference>